<evidence type="ECO:0000313" key="2">
    <source>
        <dbReference type="EMBL" id="KDQ31831.1"/>
    </source>
</evidence>
<dbReference type="VEuPathDB" id="FungiDB:PLEOSDRAFT_1100358"/>
<proteinExistence type="predicted"/>
<organism evidence="2 3">
    <name type="scientific">Pleurotus ostreatus (strain PC15)</name>
    <name type="common">Oyster mushroom</name>
    <dbReference type="NCBI Taxonomy" id="1137138"/>
    <lineage>
        <taxon>Eukaryota</taxon>
        <taxon>Fungi</taxon>
        <taxon>Dikarya</taxon>
        <taxon>Basidiomycota</taxon>
        <taxon>Agaricomycotina</taxon>
        <taxon>Agaricomycetes</taxon>
        <taxon>Agaricomycetidae</taxon>
        <taxon>Agaricales</taxon>
        <taxon>Pleurotineae</taxon>
        <taxon>Pleurotaceae</taxon>
        <taxon>Pleurotus</taxon>
    </lineage>
</organism>
<keyword evidence="1" id="KW-0732">Signal</keyword>
<sequence length="79" mass="8553">MKFSSAAFLTFVAVSVAAMPSQTSTGDDIEEPVKLGLGAPCIRSKHLCLEHLHCCYSHANPDEEKEYGKCLPLNRACIA</sequence>
<accession>A0A067P7J5</accession>
<dbReference type="HOGENOM" id="CLU_2606996_0_0_1"/>
<protein>
    <submittedName>
        <fullName evidence="2">Small secreted protein with six-cysteine motif-containing protein</fullName>
    </submittedName>
</protein>
<feature type="signal peptide" evidence="1">
    <location>
        <begin position="1"/>
        <end position="18"/>
    </location>
</feature>
<dbReference type="OrthoDB" id="2943109at2759"/>
<dbReference type="EMBL" id="KL198005">
    <property type="protein sequence ID" value="KDQ31831.1"/>
    <property type="molecule type" value="Genomic_DNA"/>
</dbReference>
<name>A0A067P7J5_PLEO1</name>
<evidence type="ECO:0000256" key="1">
    <source>
        <dbReference type="SAM" id="SignalP"/>
    </source>
</evidence>
<dbReference type="Proteomes" id="UP000027073">
    <property type="component" value="Unassembled WGS sequence"/>
</dbReference>
<dbReference type="AlphaFoldDB" id="A0A067P7J5"/>
<gene>
    <name evidence="2" type="ORF">PLEOSDRAFT_1100358</name>
</gene>
<feature type="chain" id="PRO_5001642922" evidence="1">
    <location>
        <begin position="19"/>
        <end position="79"/>
    </location>
</feature>
<evidence type="ECO:0000313" key="3">
    <source>
        <dbReference type="Proteomes" id="UP000027073"/>
    </source>
</evidence>
<dbReference type="InParanoid" id="A0A067P7J5"/>
<reference evidence="3" key="1">
    <citation type="journal article" date="2014" name="Proc. Natl. Acad. Sci. U.S.A.">
        <title>Extensive sampling of basidiomycete genomes demonstrates inadequacy of the white-rot/brown-rot paradigm for wood decay fungi.</title>
        <authorList>
            <person name="Riley R."/>
            <person name="Salamov A.A."/>
            <person name="Brown D.W."/>
            <person name="Nagy L.G."/>
            <person name="Floudas D."/>
            <person name="Held B.W."/>
            <person name="Levasseur A."/>
            <person name="Lombard V."/>
            <person name="Morin E."/>
            <person name="Otillar R."/>
            <person name="Lindquist E.A."/>
            <person name="Sun H."/>
            <person name="LaButti K.M."/>
            <person name="Schmutz J."/>
            <person name="Jabbour D."/>
            <person name="Luo H."/>
            <person name="Baker S.E."/>
            <person name="Pisabarro A.G."/>
            <person name="Walton J.D."/>
            <person name="Blanchette R.A."/>
            <person name="Henrissat B."/>
            <person name="Martin F."/>
            <person name="Cullen D."/>
            <person name="Hibbett D.S."/>
            <person name="Grigoriev I.V."/>
        </authorList>
    </citation>
    <scope>NUCLEOTIDE SEQUENCE [LARGE SCALE GENOMIC DNA]</scope>
    <source>
        <strain evidence="3">PC15</strain>
    </source>
</reference>